<feature type="domain" description="ATPase AAA-type core" evidence="3">
    <location>
        <begin position="646"/>
        <end position="762"/>
    </location>
</feature>
<feature type="domain" description="AAA+ ATPase lid" evidence="5">
    <location>
        <begin position="766"/>
        <end position="855"/>
    </location>
</feature>
<accession>A0A364ND03</accession>
<dbReference type="GO" id="GO:0005524">
    <property type="term" value="F:ATP binding"/>
    <property type="evidence" value="ECO:0007669"/>
    <property type="project" value="InterPro"/>
</dbReference>
<dbReference type="Gene3D" id="3.40.50.300">
    <property type="entry name" value="P-loop containing nucleotide triphosphate hydrolases"/>
    <property type="match status" value="1"/>
</dbReference>
<dbReference type="InterPro" id="IPR027417">
    <property type="entry name" value="P-loop_NTPase"/>
</dbReference>
<comment type="caution">
    <text evidence="6">The sequence shown here is derived from an EMBL/GenBank/DDBJ whole genome shotgun (WGS) entry which is preliminary data.</text>
</comment>
<feature type="domain" description="DUF7025" evidence="4">
    <location>
        <begin position="283"/>
        <end position="376"/>
    </location>
</feature>
<feature type="region of interest" description="Disordered" evidence="2">
    <location>
        <begin position="1"/>
        <end position="25"/>
    </location>
</feature>
<dbReference type="EMBL" id="QGDH01000014">
    <property type="protein sequence ID" value="RAR15198.1"/>
    <property type="molecule type" value="Genomic_DNA"/>
</dbReference>
<reference evidence="7" key="1">
    <citation type="submission" date="2018-05" db="EMBL/GenBank/DDBJ databases">
        <title>Draft genome sequence of Stemphylium lycopersici strain CIDEFI 213.</title>
        <authorList>
            <person name="Medina R."/>
            <person name="Franco M.E.E."/>
            <person name="Lucentini C.G."/>
            <person name="Saparrat M.C.N."/>
            <person name="Balatti P.A."/>
        </authorList>
    </citation>
    <scope>NUCLEOTIDE SEQUENCE [LARGE SCALE GENOMIC DNA]</scope>
    <source>
        <strain evidence="7">CIDEFI 213</strain>
    </source>
</reference>
<dbReference type="Pfam" id="PF00004">
    <property type="entry name" value="AAA"/>
    <property type="match status" value="1"/>
</dbReference>
<evidence type="ECO:0000313" key="6">
    <source>
        <dbReference type="EMBL" id="RAR15198.1"/>
    </source>
</evidence>
<feature type="compositionally biased region" description="Polar residues" evidence="2">
    <location>
        <begin position="1"/>
        <end position="24"/>
    </location>
</feature>
<organism evidence="6 7">
    <name type="scientific">Stemphylium lycopersici</name>
    <name type="common">Tomato gray leaf spot disease fungus</name>
    <name type="synonym">Thyrospora lycopersici</name>
    <dbReference type="NCBI Taxonomy" id="183478"/>
    <lineage>
        <taxon>Eukaryota</taxon>
        <taxon>Fungi</taxon>
        <taxon>Dikarya</taxon>
        <taxon>Ascomycota</taxon>
        <taxon>Pezizomycotina</taxon>
        <taxon>Dothideomycetes</taxon>
        <taxon>Pleosporomycetidae</taxon>
        <taxon>Pleosporales</taxon>
        <taxon>Pleosporineae</taxon>
        <taxon>Pleosporaceae</taxon>
        <taxon>Stemphylium</taxon>
    </lineage>
</organism>
<evidence type="ECO:0000259" key="3">
    <source>
        <dbReference type="Pfam" id="PF00004"/>
    </source>
</evidence>
<sequence>MQSCKPTTPTNCTTVPEGSIQSPMDSRVVRGQVFEMQPTMESLSAGEAESKNKIAELEQRYIRLLESRILQLEQRAVSSGKTNGISESVKSSEEDTIDNDSTVGVDGDREQPANDDANDKESKLDETETDDEPRYTVIVSRWDPETGDFKNVEATKKEEKKAIGPENRSRRAFTFRKLTFARNRRSESEPHSSEAKIEFEPLQRLLGKITSKWGWGEVVTTCSTPYKPLIYAWQEAMRESQRHIEGETEDEQQARTDLRELLNIISTSSGHLPLDRYFKDRATFLEEQTITHAALWTLFPPGTVIIARPFLDEPQVFTVSSCDGFVGERETFELVCFCFDWTGTEFTRVPFEMAIPYWGPDRRSIVELPFYPLQYYTDPSLGENITSAQAIDHLRSTLISRGHNFVKYCTSEKGKQMFKYVGDAHFHTGRSLLHTAETADSEDSRRSDDSSTSTGIGRAKPGREVRMLSRKKIDGTTMVDFDSFFEYLSPSTPILGNLRRYEGELESLSPERRANQIFKDMYKFHWDKHPPHREMTEDQFLHCPPRVLGYALKQKKWAQLLVKGLQAPDAADATVFEEKLQLDEEAKNLVKWSVQAHEEGKKSIIGRSGESRGLQDFAPDKGKGLVIMLYGRPILLSFWDYADSLGFPGVGKTLTAESVALMAGKPLLSVGVSDIGIEGDKVEANLQKVFDLAGRWEAVLLFDEADVFLEARGDGENDLRRNAMVSVLLRVLEYYDGILILTTNRMKSFDIAVQSRIHIAIKYDELDSEQQFAIFQSFLEQLKRKKLVEDYNQLITWAKKDSKKLSFNGRQIRNVVSTAMNIALVENKEGGGKLKLDHLIRVATQTKEFKAELKSQDEIYKAKTK</sequence>
<dbReference type="OrthoDB" id="10042665at2759"/>
<protein>
    <submittedName>
        <fullName evidence="6">Aaa family atpase</fullName>
    </submittedName>
</protein>
<evidence type="ECO:0000313" key="7">
    <source>
        <dbReference type="Proteomes" id="UP000249619"/>
    </source>
</evidence>
<evidence type="ECO:0000256" key="2">
    <source>
        <dbReference type="SAM" id="MobiDB-lite"/>
    </source>
</evidence>
<evidence type="ECO:0000259" key="5">
    <source>
        <dbReference type="Pfam" id="PF23232"/>
    </source>
</evidence>
<dbReference type="GO" id="GO:0016887">
    <property type="term" value="F:ATP hydrolysis activity"/>
    <property type="evidence" value="ECO:0007669"/>
    <property type="project" value="InterPro"/>
</dbReference>
<evidence type="ECO:0000256" key="1">
    <source>
        <dbReference type="SAM" id="Coils"/>
    </source>
</evidence>
<dbReference type="SUPFAM" id="SSF52540">
    <property type="entry name" value="P-loop containing nucleoside triphosphate hydrolases"/>
    <property type="match status" value="1"/>
</dbReference>
<dbReference type="InterPro" id="IPR003959">
    <property type="entry name" value="ATPase_AAA_core"/>
</dbReference>
<evidence type="ECO:0000259" key="4">
    <source>
        <dbReference type="Pfam" id="PF22942"/>
    </source>
</evidence>
<dbReference type="AlphaFoldDB" id="A0A364ND03"/>
<dbReference type="PANTHER" id="PTHR46411:SF2">
    <property type="entry name" value="AAA+ ATPASE DOMAIN-CONTAINING PROTEIN"/>
    <property type="match status" value="1"/>
</dbReference>
<dbReference type="Pfam" id="PF22942">
    <property type="entry name" value="DUF7025"/>
    <property type="match status" value="1"/>
</dbReference>
<dbReference type="Proteomes" id="UP000249619">
    <property type="component" value="Unassembled WGS sequence"/>
</dbReference>
<feature type="region of interest" description="Disordered" evidence="2">
    <location>
        <begin position="435"/>
        <end position="463"/>
    </location>
</feature>
<name>A0A364ND03_STELY</name>
<gene>
    <name evidence="6" type="ORF">DDE83_001435</name>
</gene>
<feature type="region of interest" description="Disordered" evidence="2">
    <location>
        <begin position="76"/>
        <end position="134"/>
    </location>
</feature>
<proteinExistence type="predicted"/>
<feature type="compositionally biased region" description="Polar residues" evidence="2">
    <location>
        <begin position="76"/>
        <end position="89"/>
    </location>
</feature>
<keyword evidence="1" id="KW-0175">Coiled coil</keyword>
<dbReference type="PANTHER" id="PTHR46411">
    <property type="entry name" value="FAMILY ATPASE, PUTATIVE-RELATED"/>
    <property type="match status" value="1"/>
</dbReference>
<dbReference type="Pfam" id="PF23232">
    <property type="entry name" value="AAA_lid_13"/>
    <property type="match status" value="1"/>
</dbReference>
<dbReference type="InterPro" id="IPR054289">
    <property type="entry name" value="DUF7025"/>
</dbReference>
<feature type="compositionally biased region" description="Basic and acidic residues" evidence="2">
    <location>
        <begin position="106"/>
        <end position="126"/>
    </location>
</feature>
<dbReference type="CDD" id="cd19481">
    <property type="entry name" value="RecA-like_protease"/>
    <property type="match status" value="1"/>
</dbReference>
<dbReference type="InterPro" id="IPR056599">
    <property type="entry name" value="AAA_lid_fung"/>
</dbReference>
<feature type="coiled-coil region" evidence="1">
    <location>
        <begin position="40"/>
        <end position="67"/>
    </location>
</feature>
<keyword evidence="7" id="KW-1185">Reference proteome</keyword>